<dbReference type="eggNOG" id="ENOG5033FK3">
    <property type="taxonomic scope" value="Bacteria"/>
</dbReference>
<dbReference type="RefSeq" id="WP_013007818.1">
    <property type="nucleotide sequence ID" value="NC_013939.1"/>
</dbReference>
<reference evidence="1 2" key="1">
    <citation type="journal article" date="2010" name="DNA Res.">
        <title>Bacterial lifestyle in a deep-sea hydrothermal vent chimney revealed by the genome sequence of the thermophilic bacterium Deferribacter desulfuricans SSM1.</title>
        <authorList>
            <person name="Takaki Y."/>
            <person name="Shimamura S."/>
            <person name="Nakagawa S."/>
            <person name="Fukuhara Y."/>
            <person name="Horikawa H."/>
            <person name="Ankai A."/>
            <person name="Harada T."/>
            <person name="Hosoyama A."/>
            <person name="Oguchi A."/>
            <person name="Fukui S."/>
            <person name="Fujita N."/>
            <person name="Takami H."/>
            <person name="Takai K."/>
        </authorList>
    </citation>
    <scope>NUCLEOTIDE SEQUENCE [LARGE SCALE GENOMIC DNA]</scope>
    <source>
        <strain evidence="2">DSM 14783 / JCM 11476 / NBRC 101012 / SSM1</strain>
    </source>
</reference>
<name>D3PD98_DEFDS</name>
<evidence type="ECO:0000313" key="2">
    <source>
        <dbReference type="Proteomes" id="UP000001520"/>
    </source>
</evidence>
<organism evidence="1 2">
    <name type="scientific">Deferribacter desulfuricans (strain DSM 14783 / JCM 11476 / NBRC 101012 / SSM1)</name>
    <dbReference type="NCBI Taxonomy" id="639282"/>
    <lineage>
        <taxon>Bacteria</taxon>
        <taxon>Pseudomonadati</taxon>
        <taxon>Deferribacterota</taxon>
        <taxon>Deferribacteres</taxon>
        <taxon>Deferribacterales</taxon>
        <taxon>Deferribacteraceae</taxon>
        <taxon>Deferribacter</taxon>
    </lineage>
</organism>
<dbReference type="HOGENOM" id="CLU_186829_0_0_0"/>
<dbReference type="STRING" id="639282.DEFDS_1102"/>
<evidence type="ECO:0008006" key="3">
    <source>
        <dbReference type="Google" id="ProtNLM"/>
    </source>
</evidence>
<proteinExistence type="predicted"/>
<dbReference type="Pfam" id="PF16256">
    <property type="entry name" value="DUF4911"/>
    <property type="match status" value="1"/>
</dbReference>
<dbReference type="KEGG" id="ddf:DEFDS_1102"/>
<accession>D3PD98</accession>
<gene>
    <name evidence="1" type="ordered locus">DEFDS_1102</name>
</gene>
<protein>
    <recommendedName>
        <fullName evidence="3">DUF4911 domain-containing protein</fullName>
    </recommendedName>
</protein>
<dbReference type="InterPro" id="IPR032587">
    <property type="entry name" value="DUF4911"/>
</dbReference>
<keyword evidence="2" id="KW-1185">Reference proteome</keyword>
<evidence type="ECO:0000313" key="1">
    <source>
        <dbReference type="EMBL" id="BAI80571.1"/>
    </source>
</evidence>
<dbReference type="AlphaFoldDB" id="D3PD98"/>
<dbReference type="Proteomes" id="UP000001520">
    <property type="component" value="Chromosome"/>
</dbReference>
<dbReference type="OrthoDB" id="5688at2"/>
<sequence>MTDLYSVRIKFTTDKKNIIYINSIMDSYEGLGIVRTIDKKEGKVVVYSTNGLYKYAMEVLDALKSEGVKIENLTIEESESVDEW</sequence>
<dbReference type="EMBL" id="AP011529">
    <property type="protein sequence ID" value="BAI80571.1"/>
    <property type="molecule type" value="Genomic_DNA"/>
</dbReference>